<keyword evidence="1" id="KW-0732">Signal</keyword>
<evidence type="ECO:0008006" key="4">
    <source>
        <dbReference type="Google" id="ProtNLM"/>
    </source>
</evidence>
<accession>A0A5B6T7F5</accession>
<organism evidence="2 3">
    <name type="scientific">Rufibacter hautae</name>
    <dbReference type="NCBI Taxonomy" id="2595005"/>
    <lineage>
        <taxon>Bacteria</taxon>
        <taxon>Pseudomonadati</taxon>
        <taxon>Bacteroidota</taxon>
        <taxon>Cytophagia</taxon>
        <taxon>Cytophagales</taxon>
        <taxon>Hymenobacteraceae</taxon>
        <taxon>Rufibacter</taxon>
    </lineage>
</organism>
<dbReference type="Proteomes" id="UP000324133">
    <property type="component" value="Unassembled WGS sequence"/>
</dbReference>
<evidence type="ECO:0000313" key="2">
    <source>
        <dbReference type="EMBL" id="KAA3436148.1"/>
    </source>
</evidence>
<feature type="chain" id="PRO_5022865000" description="DUF4840 domain-containing protein" evidence="1">
    <location>
        <begin position="20"/>
        <end position="200"/>
    </location>
</feature>
<comment type="caution">
    <text evidence="2">The sequence shown here is derived from an EMBL/GenBank/DDBJ whole genome shotgun (WGS) entry which is preliminary data.</text>
</comment>
<evidence type="ECO:0000256" key="1">
    <source>
        <dbReference type="SAM" id="SignalP"/>
    </source>
</evidence>
<sequence length="200" mass="21421">MRKIFRYAFLLIAGTFLLAGCLPEEGEEALKYQGPSVVEFKNQTLGKLTSVLRGEGVLTVPAANVQTDTSRFITPTAYAFTSAAGTRTTFSARAVDSVLVQLVGPQSSTETVLNFEVLPTSTAVQGTDYTLDPSNANGRVVIPANKSQGYILIRPIAGGSAPGTTRRIILHLTGNEALKASPNYDTFYVSIYQPTVAQQQ</sequence>
<proteinExistence type="predicted"/>
<keyword evidence="3" id="KW-1185">Reference proteome</keyword>
<dbReference type="AlphaFoldDB" id="A0A5B6T7F5"/>
<name>A0A5B6T7F5_9BACT</name>
<dbReference type="OrthoDB" id="674388at2"/>
<protein>
    <recommendedName>
        <fullName evidence="4">DUF4840 domain-containing protein</fullName>
    </recommendedName>
</protein>
<feature type="signal peptide" evidence="1">
    <location>
        <begin position="1"/>
        <end position="19"/>
    </location>
</feature>
<dbReference type="RefSeq" id="WP_149092107.1">
    <property type="nucleotide sequence ID" value="NZ_VKKY01000003.1"/>
</dbReference>
<dbReference type="PROSITE" id="PS51257">
    <property type="entry name" value="PROKAR_LIPOPROTEIN"/>
    <property type="match status" value="1"/>
</dbReference>
<gene>
    <name evidence="2" type="ORF">FOA19_17240</name>
</gene>
<reference evidence="2 3" key="1">
    <citation type="submission" date="2019-07" db="EMBL/GenBank/DDBJ databases">
        <title>Rufibacter sp. nov., isolated from lake sediment.</title>
        <authorList>
            <person name="Qu J.-H."/>
        </authorList>
    </citation>
    <scope>NUCLEOTIDE SEQUENCE [LARGE SCALE GENOMIC DNA]</scope>
    <source>
        <strain evidence="2 3">NBS58-1</strain>
    </source>
</reference>
<evidence type="ECO:0000313" key="3">
    <source>
        <dbReference type="Proteomes" id="UP000324133"/>
    </source>
</evidence>
<dbReference type="EMBL" id="VKKY01000003">
    <property type="protein sequence ID" value="KAA3436148.1"/>
    <property type="molecule type" value="Genomic_DNA"/>
</dbReference>